<proteinExistence type="predicted"/>
<accession>A0A0F9H6T6</accession>
<reference evidence="2" key="1">
    <citation type="journal article" date="2015" name="Nature">
        <title>Complex archaea that bridge the gap between prokaryotes and eukaryotes.</title>
        <authorList>
            <person name="Spang A."/>
            <person name="Saw J.H."/>
            <person name="Jorgensen S.L."/>
            <person name="Zaremba-Niedzwiedzka K."/>
            <person name="Martijn J."/>
            <person name="Lind A.E."/>
            <person name="van Eijk R."/>
            <person name="Schleper C."/>
            <person name="Guy L."/>
            <person name="Ettema T.J."/>
        </authorList>
    </citation>
    <scope>NUCLEOTIDE SEQUENCE</scope>
</reference>
<feature type="transmembrane region" description="Helical" evidence="1">
    <location>
        <begin position="7"/>
        <end position="28"/>
    </location>
</feature>
<organism evidence="2">
    <name type="scientific">marine sediment metagenome</name>
    <dbReference type="NCBI Taxonomy" id="412755"/>
    <lineage>
        <taxon>unclassified sequences</taxon>
        <taxon>metagenomes</taxon>
        <taxon>ecological metagenomes</taxon>
    </lineage>
</organism>
<evidence type="ECO:0000256" key="1">
    <source>
        <dbReference type="SAM" id="Phobius"/>
    </source>
</evidence>
<keyword evidence="1" id="KW-1133">Transmembrane helix</keyword>
<name>A0A0F9H6T6_9ZZZZ</name>
<protein>
    <submittedName>
        <fullName evidence="2">Uncharacterized protein</fullName>
    </submittedName>
</protein>
<gene>
    <name evidence="2" type="ORF">LCGC14_1821710</name>
</gene>
<evidence type="ECO:0000313" key="2">
    <source>
        <dbReference type="EMBL" id="KKL98706.1"/>
    </source>
</evidence>
<dbReference type="AlphaFoldDB" id="A0A0F9H6T6"/>
<comment type="caution">
    <text evidence="2">The sequence shown here is derived from an EMBL/GenBank/DDBJ whole genome shotgun (WGS) entry which is preliminary data.</text>
</comment>
<keyword evidence="1" id="KW-0472">Membrane</keyword>
<keyword evidence="1" id="KW-0812">Transmembrane</keyword>
<feature type="transmembrane region" description="Helical" evidence="1">
    <location>
        <begin position="40"/>
        <end position="62"/>
    </location>
</feature>
<sequence length="78" mass="8342">MKLATGMLVAFIIFLAGMGAMLSYMFFSGRPAVVTSLTELIVDLVIIEVAIVLATIGLLKLLKEGASIVSPEVKEEKE</sequence>
<dbReference type="EMBL" id="LAZR01017849">
    <property type="protein sequence ID" value="KKL98706.1"/>
    <property type="molecule type" value="Genomic_DNA"/>
</dbReference>